<dbReference type="Proteomes" id="UP001447188">
    <property type="component" value="Unassembled WGS sequence"/>
</dbReference>
<keyword evidence="2" id="KW-1185">Reference proteome</keyword>
<evidence type="ECO:0000313" key="2">
    <source>
        <dbReference type="Proteomes" id="UP001447188"/>
    </source>
</evidence>
<organism evidence="1 2">
    <name type="scientific">Discina gigas</name>
    <dbReference type="NCBI Taxonomy" id="1032678"/>
    <lineage>
        <taxon>Eukaryota</taxon>
        <taxon>Fungi</taxon>
        <taxon>Dikarya</taxon>
        <taxon>Ascomycota</taxon>
        <taxon>Pezizomycotina</taxon>
        <taxon>Pezizomycetes</taxon>
        <taxon>Pezizales</taxon>
        <taxon>Discinaceae</taxon>
        <taxon>Discina</taxon>
    </lineage>
</organism>
<sequence length="181" mass="19877">MSVGSSSNLGRDGVAVVNGFMDLDLIADLQKTTGQIPLKIFTNGTNMLIQDSPVTLLPWRPVCAAIMAEFEKKKSQISDLDTRTIKSWQFVHFHIKETSYLKRGIAPGRILISIPIQIDAGYPLFIKGSHKSPHGIDDQLCPVEVPLDIGSVVLWYGETELVYPIVGSFKRGGGFAIMLGY</sequence>
<dbReference type="EMBL" id="JBBBZM010000175">
    <property type="protein sequence ID" value="KAL0632318.1"/>
    <property type="molecule type" value="Genomic_DNA"/>
</dbReference>
<protein>
    <submittedName>
        <fullName evidence="1">Uncharacterized protein</fullName>
    </submittedName>
</protein>
<proteinExistence type="predicted"/>
<reference evidence="1 2" key="1">
    <citation type="submission" date="2024-02" db="EMBL/GenBank/DDBJ databases">
        <title>Discinaceae phylogenomics.</title>
        <authorList>
            <person name="Dirks A.C."/>
            <person name="James T.Y."/>
        </authorList>
    </citation>
    <scope>NUCLEOTIDE SEQUENCE [LARGE SCALE GENOMIC DNA]</scope>
    <source>
        <strain evidence="1 2">ACD0624</strain>
    </source>
</reference>
<evidence type="ECO:0000313" key="1">
    <source>
        <dbReference type="EMBL" id="KAL0632318.1"/>
    </source>
</evidence>
<accession>A0ABR3G932</accession>
<comment type="caution">
    <text evidence="1">The sequence shown here is derived from an EMBL/GenBank/DDBJ whole genome shotgun (WGS) entry which is preliminary data.</text>
</comment>
<gene>
    <name evidence="1" type="ORF">Q9L58_008798</name>
</gene>
<name>A0ABR3G932_9PEZI</name>